<keyword evidence="2" id="KW-1185">Reference proteome</keyword>
<gene>
    <name evidence="1" type="ORF">K4L44_01220</name>
</gene>
<dbReference type="EMBL" id="CP081303">
    <property type="protein sequence ID" value="QZE14520.1"/>
    <property type="molecule type" value="Genomic_DNA"/>
</dbReference>
<reference evidence="1" key="1">
    <citation type="submission" date="2021-08" db="EMBL/GenBank/DDBJ databases">
        <title>Novel anaerobic bacterium isolated from sea squirt in East Sea, Republic of Korea.</title>
        <authorList>
            <person name="Nguyen T.H."/>
            <person name="Li Z."/>
            <person name="Lee Y.-J."/>
            <person name="Ko J."/>
            <person name="Kim S.-G."/>
        </authorList>
    </citation>
    <scope>NUCLEOTIDE SEQUENCE</scope>
    <source>
        <strain evidence="1">KCTC 25031</strain>
    </source>
</reference>
<dbReference type="Proteomes" id="UP000826212">
    <property type="component" value="Chromosome"/>
</dbReference>
<sequence>MSQSVEAQDHTQDIERTINNIQACYIEDTTQINRTYRQAIVNAPNSAMELNAINQAENEYSNLVKEYYKLLFKNLNREEKILIMNDQRKWKQFINTERSIYSNFSKPPYVMNHESKDRYVFFAKRYLSQTQDRLGSLYTFLQHIYLRNHKNNLVIDKVCVSPL</sequence>
<name>A0AC61NJS6_9BACT</name>
<accession>A0AC61NJS6</accession>
<protein>
    <submittedName>
        <fullName evidence="1">Uncharacterized protein</fullName>
    </submittedName>
</protein>
<proteinExistence type="predicted"/>
<evidence type="ECO:0000313" key="2">
    <source>
        <dbReference type="Proteomes" id="UP000826212"/>
    </source>
</evidence>
<organism evidence="1 2">
    <name type="scientific">Halosquirtibacter laminarini</name>
    <dbReference type="NCBI Taxonomy" id="3374600"/>
    <lineage>
        <taxon>Bacteria</taxon>
        <taxon>Pseudomonadati</taxon>
        <taxon>Bacteroidota</taxon>
        <taxon>Bacteroidia</taxon>
        <taxon>Marinilabiliales</taxon>
        <taxon>Prolixibacteraceae</taxon>
        <taxon>Halosquirtibacter</taxon>
    </lineage>
</organism>
<evidence type="ECO:0000313" key="1">
    <source>
        <dbReference type="EMBL" id="QZE14520.1"/>
    </source>
</evidence>